<organism evidence="3 4">
    <name type="scientific">Candidatus Halobonum tyrrellensis G22</name>
    <dbReference type="NCBI Taxonomy" id="1324957"/>
    <lineage>
        <taxon>Archaea</taxon>
        <taxon>Methanobacteriati</taxon>
        <taxon>Methanobacteriota</taxon>
        <taxon>Stenosarchaea group</taxon>
        <taxon>Halobacteria</taxon>
        <taxon>Halobacteriales</taxon>
        <taxon>Haloferacaceae</taxon>
        <taxon>Candidatus Halobonum</taxon>
    </lineage>
</organism>
<evidence type="ECO:0000256" key="2">
    <source>
        <dbReference type="SAM" id="Phobius"/>
    </source>
</evidence>
<keyword evidence="2" id="KW-0472">Membrane</keyword>
<comment type="caution">
    <text evidence="3">The sequence shown here is derived from an EMBL/GenBank/DDBJ whole genome shotgun (WGS) entry which is preliminary data.</text>
</comment>
<protein>
    <submittedName>
        <fullName evidence="3">Uncharacterized protein</fullName>
    </submittedName>
</protein>
<keyword evidence="2" id="KW-0812">Transmembrane</keyword>
<evidence type="ECO:0000313" key="4">
    <source>
        <dbReference type="Proteomes" id="UP000017840"/>
    </source>
</evidence>
<feature type="region of interest" description="Disordered" evidence="1">
    <location>
        <begin position="66"/>
        <end position="86"/>
    </location>
</feature>
<dbReference type="Proteomes" id="UP000017840">
    <property type="component" value="Unassembled WGS sequence"/>
</dbReference>
<name>V4HHC7_9EURY</name>
<accession>V4HHC7</accession>
<dbReference type="InterPro" id="IPR058337">
    <property type="entry name" value="DUF8024"/>
</dbReference>
<dbReference type="AlphaFoldDB" id="V4HHC7"/>
<sequence length="86" mass="8965">MVTVIDFLTQLGLSVVELLRIFLVNVAFNSVLGFVAFLTGALFVGVSIAVFGYLTLGAVASLFGFGSSASNRPPTAGRPTGESEEH</sequence>
<reference evidence="3 4" key="1">
    <citation type="journal article" date="2013" name="Genome Announc.">
        <title>Draft Genome Sequence of 'Candidatus Halobonum tyrrellensis' Strain G22, Isolated from the Hypersaline Waters of Lake Tyrrell, Australia.</title>
        <authorList>
            <person name="Ugalde J.A."/>
            <person name="Narasingarao P."/>
            <person name="Kuo S."/>
            <person name="Podell S."/>
            <person name="Allen E.E."/>
        </authorList>
    </citation>
    <scope>NUCLEOTIDE SEQUENCE [LARGE SCALE GENOMIC DNA]</scope>
    <source>
        <strain evidence="3 4">G22</strain>
    </source>
</reference>
<evidence type="ECO:0000313" key="3">
    <source>
        <dbReference type="EMBL" id="ESP87274.1"/>
    </source>
</evidence>
<evidence type="ECO:0000256" key="1">
    <source>
        <dbReference type="SAM" id="MobiDB-lite"/>
    </source>
</evidence>
<gene>
    <name evidence="3" type="ORF">K933_14348</name>
</gene>
<dbReference type="Pfam" id="PF26067">
    <property type="entry name" value="DUF8024"/>
    <property type="match status" value="1"/>
</dbReference>
<dbReference type="EMBL" id="ASGZ01000060">
    <property type="protein sequence ID" value="ESP87274.1"/>
    <property type="molecule type" value="Genomic_DNA"/>
</dbReference>
<feature type="transmembrane region" description="Helical" evidence="2">
    <location>
        <begin position="34"/>
        <end position="63"/>
    </location>
</feature>
<dbReference type="RefSeq" id="WP_023395443.1">
    <property type="nucleotide sequence ID" value="NZ_ASGZ01000060.1"/>
</dbReference>
<keyword evidence="2" id="KW-1133">Transmembrane helix</keyword>
<proteinExistence type="predicted"/>
<keyword evidence="4" id="KW-1185">Reference proteome</keyword>
<dbReference type="OrthoDB" id="385520at2157"/>